<name>A0A813J3S3_POLGL</name>
<dbReference type="GO" id="GO:0005789">
    <property type="term" value="C:endoplasmic reticulum membrane"/>
    <property type="evidence" value="ECO:0007669"/>
    <property type="project" value="TreeGrafter"/>
</dbReference>
<sequence length="283" mass="29882">MLRIFLAGLGLFATIYGLKVVLIQLSTGGVAPPWLSFPIDELTEGIPSHGASGAEGAGNLTDLQAALASYRNNDDAKALSILESCIGRPLAEQGEDSVHSLPRGIACETALGELHLVGAGVPLNLTKAQELFQAAADKGEPEALYNLGILYSSLPPEPGEDLQRREAMAVLHLYAASTAGHTGALMAMGYRHLHGYGVPQACTTAALNYIDVAKKIASVYSAGMPQAVELIRLNLHQKDRKVISSSELNLFVQIATSGDSTVAAAIGKRYLLGIEGFRQDYGK</sequence>
<dbReference type="GO" id="GO:0036503">
    <property type="term" value="P:ERAD pathway"/>
    <property type="evidence" value="ECO:0007669"/>
    <property type="project" value="TreeGrafter"/>
</dbReference>
<evidence type="ECO:0000313" key="2">
    <source>
        <dbReference type="EMBL" id="CAE8664453.1"/>
    </source>
</evidence>
<dbReference type="EMBL" id="CAJNNW010019377">
    <property type="protein sequence ID" value="CAE8664453.1"/>
    <property type="molecule type" value="Genomic_DNA"/>
</dbReference>
<accession>A0A813J3S3</accession>
<comment type="caution">
    <text evidence="2">The sequence shown here is derived from an EMBL/GenBank/DDBJ whole genome shotgun (WGS) entry which is preliminary data.</text>
</comment>
<dbReference type="Pfam" id="PF08238">
    <property type="entry name" value="Sel1"/>
    <property type="match status" value="3"/>
</dbReference>
<evidence type="ECO:0008006" key="4">
    <source>
        <dbReference type="Google" id="ProtNLM"/>
    </source>
</evidence>
<dbReference type="InterPro" id="IPR006597">
    <property type="entry name" value="Sel1-like"/>
</dbReference>
<dbReference type="Gene3D" id="1.25.40.10">
    <property type="entry name" value="Tetratricopeptide repeat domain"/>
    <property type="match status" value="1"/>
</dbReference>
<dbReference type="InterPro" id="IPR050767">
    <property type="entry name" value="Sel1_AlgK"/>
</dbReference>
<dbReference type="InterPro" id="IPR011990">
    <property type="entry name" value="TPR-like_helical_dom_sf"/>
</dbReference>
<gene>
    <name evidence="2" type="ORF">PGLA2088_LOCUS15591</name>
</gene>
<comment type="similarity">
    <text evidence="1">Belongs to the sel-1 family.</text>
</comment>
<dbReference type="SMART" id="SM00671">
    <property type="entry name" value="SEL1"/>
    <property type="match status" value="3"/>
</dbReference>
<organism evidence="2 3">
    <name type="scientific">Polarella glacialis</name>
    <name type="common">Dinoflagellate</name>
    <dbReference type="NCBI Taxonomy" id="89957"/>
    <lineage>
        <taxon>Eukaryota</taxon>
        <taxon>Sar</taxon>
        <taxon>Alveolata</taxon>
        <taxon>Dinophyceae</taxon>
        <taxon>Suessiales</taxon>
        <taxon>Suessiaceae</taxon>
        <taxon>Polarella</taxon>
    </lineage>
</organism>
<evidence type="ECO:0000313" key="3">
    <source>
        <dbReference type="Proteomes" id="UP000626109"/>
    </source>
</evidence>
<dbReference type="AlphaFoldDB" id="A0A813J3S3"/>
<dbReference type="Proteomes" id="UP000626109">
    <property type="component" value="Unassembled WGS sequence"/>
</dbReference>
<feature type="non-terminal residue" evidence="2">
    <location>
        <position position="1"/>
    </location>
</feature>
<proteinExistence type="inferred from homology"/>
<protein>
    <recommendedName>
        <fullName evidence="4">Sel1 repeat family protein</fullName>
    </recommendedName>
</protein>
<reference evidence="2" key="1">
    <citation type="submission" date="2021-02" db="EMBL/GenBank/DDBJ databases">
        <authorList>
            <person name="Dougan E. K."/>
            <person name="Rhodes N."/>
            <person name="Thang M."/>
            <person name="Chan C."/>
        </authorList>
    </citation>
    <scope>NUCLEOTIDE SEQUENCE</scope>
</reference>
<dbReference type="PANTHER" id="PTHR11102:SF147">
    <property type="entry name" value="SEL1L ADAPTOR SUBUNIT OF ERAD E3 UBIQUITIN LIGASE"/>
    <property type="match status" value="1"/>
</dbReference>
<dbReference type="SUPFAM" id="SSF81901">
    <property type="entry name" value="HCP-like"/>
    <property type="match status" value="1"/>
</dbReference>
<evidence type="ECO:0000256" key="1">
    <source>
        <dbReference type="ARBA" id="ARBA00038101"/>
    </source>
</evidence>
<dbReference type="PANTHER" id="PTHR11102">
    <property type="entry name" value="SEL-1-LIKE PROTEIN"/>
    <property type="match status" value="1"/>
</dbReference>